<sequence>MKSLNKKLVSVVASVVIAMGVMAPAAHAQDPTGSTGRCGTLIVLPRVLAQLSMDYMYALFVAFEVLSGYKSFYDKEADLLPEQARNAPRWFRESVTTIPFMDEATRERLYSQYCL</sequence>
<keyword evidence="1" id="KW-0732">Signal</keyword>
<evidence type="ECO:0008006" key="4">
    <source>
        <dbReference type="Google" id="ProtNLM"/>
    </source>
</evidence>
<feature type="signal peptide" evidence="1">
    <location>
        <begin position="1"/>
        <end position="28"/>
    </location>
</feature>
<feature type="chain" id="PRO_5043215305" description="Secreted protein" evidence="1">
    <location>
        <begin position="29"/>
        <end position="115"/>
    </location>
</feature>
<accession>A0A6H9XGY5</accession>
<proteinExistence type="predicted"/>
<reference evidence="2 3" key="1">
    <citation type="submission" date="2018-06" db="EMBL/GenBank/DDBJ databases">
        <authorList>
            <consortium name="Pathogen Informatics"/>
            <person name="Doyle S."/>
        </authorList>
    </citation>
    <scope>NUCLEOTIDE SEQUENCE [LARGE SCALE GENOMIC DNA]</scope>
    <source>
        <strain evidence="2 3">NCTC10254</strain>
    </source>
</reference>
<gene>
    <name evidence="2" type="ORF">NCTC10254_01521</name>
</gene>
<evidence type="ECO:0000313" key="2">
    <source>
        <dbReference type="EMBL" id="SPW28575.1"/>
    </source>
</evidence>
<dbReference type="EMBL" id="UARK01000011">
    <property type="protein sequence ID" value="SPW28575.1"/>
    <property type="molecule type" value="Genomic_DNA"/>
</dbReference>
<dbReference type="Proteomes" id="UP000249886">
    <property type="component" value="Unassembled WGS sequence"/>
</dbReference>
<organism evidence="2 3">
    <name type="scientific">Corynebacterium matruchotii</name>
    <dbReference type="NCBI Taxonomy" id="43768"/>
    <lineage>
        <taxon>Bacteria</taxon>
        <taxon>Bacillati</taxon>
        <taxon>Actinomycetota</taxon>
        <taxon>Actinomycetes</taxon>
        <taxon>Mycobacteriales</taxon>
        <taxon>Corynebacteriaceae</taxon>
        <taxon>Corynebacterium</taxon>
    </lineage>
</organism>
<evidence type="ECO:0000256" key="1">
    <source>
        <dbReference type="SAM" id="SignalP"/>
    </source>
</evidence>
<evidence type="ECO:0000313" key="3">
    <source>
        <dbReference type="Proteomes" id="UP000249886"/>
    </source>
</evidence>
<dbReference type="RefSeq" id="WP_146743668.1">
    <property type="nucleotide sequence ID" value="NZ_CP050134.2"/>
</dbReference>
<dbReference type="GeneID" id="84575311"/>
<protein>
    <recommendedName>
        <fullName evidence="4">Secreted protein</fullName>
    </recommendedName>
</protein>
<name>A0A6H9XGY5_9CORY</name>
<dbReference type="AlphaFoldDB" id="A0A6H9XGY5"/>
<comment type="caution">
    <text evidence="2">The sequence shown here is derived from an EMBL/GenBank/DDBJ whole genome shotgun (WGS) entry which is preliminary data.</text>
</comment>